<name>A0A3G1KVY7_FORW1</name>
<accession>A0A3G1KVY7</accession>
<evidence type="ECO:0000313" key="3">
    <source>
        <dbReference type="Proteomes" id="UP000323521"/>
    </source>
</evidence>
<keyword evidence="3" id="KW-1185">Reference proteome</keyword>
<evidence type="ECO:0000313" key="2">
    <source>
        <dbReference type="EMBL" id="ATW26658.1"/>
    </source>
</evidence>
<dbReference type="KEGG" id="fwa:DCMF_19560"/>
<protein>
    <recommendedName>
        <fullName evidence="1">DUF3786 domain-containing protein</fullName>
    </recommendedName>
</protein>
<feature type="domain" description="DUF3786" evidence="1">
    <location>
        <begin position="41"/>
        <end position="217"/>
    </location>
</feature>
<dbReference type="Proteomes" id="UP000323521">
    <property type="component" value="Chromosome"/>
</dbReference>
<evidence type="ECO:0000259" key="1">
    <source>
        <dbReference type="Pfam" id="PF12654"/>
    </source>
</evidence>
<dbReference type="InterPro" id="IPR024264">
    <property type="entry name" value="DUF3786"/>
</dbReference>
<dbReference type="RefSeq" id="WP_148135981.1">
    <property type="nucleotide sequence ID" value="NZ_CP017634.1"/>
</dbReference>
<gene>
    <name evidence="2" type="ORF">DCMF_19560</name>
</gene>
<sequence>MKRNAELEDGENMLEYMIERGNVGSYQNTYDHTLRIFASKDPKTMADHSGTEFDAEKSEFTLESLGQKLHIKFPEGTIRFSGSNLAPLWPWRLIMLNHLARADNAPLSREVIPFRETESGNIFHPAFLKRSIHPLINHFSDKPVEKIKSACLQLGAQLQEGADVCAIFPFLPRFPVILKIWLKDEEMNGSANILFNASANHYLHTEDIAVAGSTVVNFLIAQYECMFS</sequence>
<dbReference type="EMBL" id="CP017634">
    <property type="protein sequence ID" value="ATW26658.1"/>
    <property type="molecule type" value="Genomic_DNA"/>
</dbReference>
<dbReference type="OrthoDB" id="1795652at2"/>
<proteinExistence type="predicted"/>
<organism evidence="2 3">
    <name type="scientific">Formimonas warabiya</name>
    <dbReference type="NCBI Taxonomy" id="1761012"/>
    <lineage>
        <taxon>Bacteria</taxon>
        <taxon>Bacillati</taxon>
        <taxon>Bacillota</taxon>
        <taxon>Clostridia</taxon>
        <taxon>Eubacteriales</taxon>
        <taxon>Peptococcaceae</taxon>
        <taxon>Candidatus Formimonas</taxon>
    </lineage>
</organism>
<dbReference type="Pfam" id="PF12654">
    <property type="entry name" value="DUF3786"/>
    <property type="match status" value="1"/>
</dbReference>
<dbReference type="AlphaFoldDB" id="A0A3G1KVY7"/>
<reference evidence="2 3" key="1">
    <citation type="submission" date="2016-10" db="EMBL/GenBank/DDBJ databases">
        <title>Complete Genome Sequence of Peptococcaceae strain DCMF.</title>
        <authorList>
            <person name="Edwards R.J."/>
            <person name="Holland S.I."/>
            <person name="Deshpande N.P."/>
            <person name="Wong Y.K."/>
            <person name="Ertan H."/>
            <person name="Manefield M."/>
            <person name="Russell T.L."/>
            <person name="Lee M.J."/>
        </authorList>
    </citation>
    <scope>NUCLEOTIDE SEQUENCE [LARGE SCALE GENOMIC DNA]</scope>
    <source>
        <strain evidence="2 3">DCMF</strain>
    </source>
</reference>